<comment type="similarity">
    <text evidence="2">Belongs to the TsaE family.</text>
</comment>
<dbReference type="NCBIfam" id="TIGR00150">
    <property type="entry name" value="T6A_YjeE"/>
    <property type="match status" value="1"/>
</dbReference>
<keyword evidence="6" id="KW-0479">Metal-binding</keyword>
<dbReference type="Gene3D" id="3.40.50.300">
    <property type="entry name" value="P-loop containing nucleotide triphosphate hydrolases"/>
    <property type="match status" value="1"/>
</dbReference>
<dbReference type="GO" id="GO:0005737">
    <property type="term" value="C:cytoplasm"/>
    <property type="evidence" value="ECO:0007669"/>
    <property type="project" value="UniProtKB-SubCell"/>
</dbReference>
<dbReference type="GO" id="GO:0046872">
    <property type="term" value="F:metal ion binding"/>
    <property type="evidence" value="ECO:0007669"/>
    <property type="project" value="UniProtKB-KW"/>
</dbReference>
<evidence type="ECO:0000256" key="8">
    <source>
        <dbReference type="ARBA" id="ARBA00022840"/>
    </source>
</evidence>
<keyword evidence="9" id="KW-0460">Magnesium</keyword>
<dbReference type="PANTHER" id="PTHR33540">
    <property type="entry name" value="TRNA THREONYLCARBAMOYLADENOSINE BIOSYNTHESIS PROTEIN TSAE"/>
    <property type="match status" value="1"/>
</dbReference>
<evidence type="ECO:0000256" key="4">
    <source>
        <dbReference type="ARBA" id="ARBA00022490"/>
    </source>
</evidence>
<dbReference type="GO" id="GO:0002949">
    <property type="term" value="P:tRNA threonylcarbamoyladenosine modification"/>
    <property type="evidence" value="ECO:0007669"/>
    <property type="project" value="InterPro"/>
</dbReference>
<dbReference type="GO" id="GO:0016740">
    <property type="term" value="F:transferase activity"/>
    <property type="evidence" value="ECO:0007669"/>
    <property type="project" value="UniProtKB-KW"/>
</dbReference>
<evidence type="ECO:0000256" key="5">
    <source>
        <dbReference type="ARBA" id="ARBA00022694"/>
    </source>
</evidence>
<dbReference type="AlphaFoldDB" id="A0A2M6YC19"/>
<dbReference type="Proteomes" id="UP000229896">
    <property type="component" value="Unassembled WGS sequence"/>
</dbReference>
<dbReference type="SUPFAM" id="SSF52540">
    <property type="entry name" value="P-loop containing nucleoside triphosphate hydrolases"/>
    <property type="match status" value="1"/>
</dbReference>
<dbReference type="EMBL" id="PEXI01000064">
    <property type="protein sequence ID" value="PIU24243.1"/>
    <property type="molecule type" value="Genomic_DNA"/>
</dbReference>
<name>A0A2M6YC19_9BACT</name>
<reference evidence="12" key="1">
    <citation type="submission" date="2017-09" db="EMBL/GenBank/DDBJ databases">
        <title>Depth-based differentiation of microbial function through sediment-hosted aquifers and enrichment of novel symbionts in the deep terrestrial subsurface.</title>
        <authorList>
            <person name="Probst A.J."/>
            <person name="Ladd B."/>
            <person name="Jarett J.K."/>
            <person name="Geller-Mcgrath D.E."/>
            <person name="Sieber C.M.K."/>
            <person name="Emerson J.B."/>
            <person name="Anantharaman K."/>
            <person name="Thomas B.C."/>
            <person name="Malmstrom R."/>
            <person name="Stieglmeier M."/>
            <person name="Klingl A."/>
            <person name="Woyke T."/>
            <person name="Ryan C.M."/>
            <person name="Banfield J.F."/>
        </authorList>
    </citation>
    <scope>NUCLEOTIDE SEQUENCE [LARGE SCALE GENOMIC DNA]</scope>
</reference>
<protein>
    <recommendedName>
        <fullName evidence="3">tRNA threonylcarbamoyladenosine biosynthesis protein TsaE</fullName>
    </recommendedName>
    <alternativeName>
        <fullName evidence="10">t(6)A37 threonylcarbamoyladenosine biosynthesis protein TsaE</fullName>
    </alternativeName>
</protein>
<evidence type="ECO:0000313" key="11">
    <source>
        <dbReference type="EMBL" id="PIU24243.1"/>
    </source>
</evidence>
<evidence type="ECO:0000256" key="1">
    <source>
        <dbReference type="ARBA" id="ARBA00004496"/>
    </source>
</evidence>
<sequence length="136" mass="15534">MDYISSSTKETEKLAQKFLNLKPNARLIGLSGDLGSGKTVFVKGVAKELGINKNITSPTFVVEKIYQHKSGKLIHIDAYRLSSFSDLEVLGFNELLSDKKNIIMIEWPELVFSQYPETMEIIKFSYVNEKQRKISW</sequence>
<evidence type="ECO:0000313" key="12">
    <source>
        <dbReference type="Proteomes" id="UP000229896"/>
    </source>
</evidence>
<evidence type="ECO:0000256" key="7">
    <source>
        <dbReference type="ARBA" id="ARBA00022741"/>
    </source>
</evidence>
<keyword evidence="8" id="KW-0067">ATP-binding</keyword>
<dbReference type="InterPro" id="IPR027417">
    <property type="entry name" value="P-loop_NTPase"/>
</dbReference>
<evidence type="ECO:0000256" key="6">
    <source>
        <dbReference type="ARBA" id="ARBA00022723"/>
    </source>
</evidence>
<evidence type="ECO:0000256" key="2">
    <source>
        <dbReference type="ARBA" id="ARBA00007599"/>
    </source>
</evidence>
<dbReference type="InterPro" id="IPR003442">
    <property type="entry name" value="T6A_TsaE"/>
</dbReference>
<gene>
    <name evidence="11" type="ORF">COT12_02050</name>
</gene>
<dbReference type="PANTHER" id="PTHR33540:SF2">
    <property type="entry name" value="TRNA THREONYLCARBAMOYLADENOSINE BIOSYNTHESIS PROTEIN TSAE"/>
    <property type="match status" value="1"/>
</dbReference>
<organism evidence="11 12">
    <name type="scientific">Candidatus Berkelbacteria bacterium CG08_land_8_20_14_0_20_39_8</name>
    <dbReference type="NCBI Taxonomy" id="1974511"/>
    <lineage>
        <taxon>Bacteria</taxon>
        <taxon>Candidatus Berkelbacteria</taxon>
    </lineage>
</organism>
<comment type="subcellular location">
    <subcellularLocation>
        <location evidence="1">Cytoplasm</location>
    </subcellularLocation>
</comment>
<dbReference type="Pfam" id="PF02367">
    <property type="entry name" value="TsaE"/>
    <property type="match status" value="1"/>
</dbReference>
<proteinExistence type="inferred from homology"/>
<keyword evidence="5" id="KW-0819">tRNA processing</keyword>
<comment type="caution">
    <text evidence="11">The sequence shown here is derived from an EMBL/GenBank/DDBJ whole genome shotgun (WGS) entry which is preliminary data.</text>
</comment>
<keyword evidence="4" id="KW-0963">Cytoplasm</keyword>
<dbReference type="GO" id="GO:0005524">
    <property type="term" value="F:ATP binding"/>
    <property type="evidence" value="ECO:0007669"/>
    <property type="project" value="UniProtKB-KW"/>
</dbReference>
<keyword evidence="7" id="KW-0547">Nucleotide-binding</keyword>
<evidence type="ECO:0000256" key="3">
    <source>
        <dbReference type="ARBA" id="ARBA00019010"/>
    </source>
</evidence>
<accession>A0A2M6YC19</accession>
<evidence type="ECO:0000256" key="10">
    <source>
        <dbReference type="ARBA" id="ARBA00032441"/>
    </source>
</evidence>
<evidence type="ECO:0000256" key="9">
    <source>
        <dbReference type="ARBA" id="ARBA00022842"/>
    </source>
</evidence>
<keyword evidence="11" id="KW-0808">Transferase</keyword>